<dbReference type="Gene3D" id="3.40.50.720">
    <property type="entry name" value="NAD(P)-binding Rossmann-like Domain"/>
    <property type="match status" value="1"/>
</dbReference>
<dbReference type="InterPro" id="IPR002347">
    <property type="entry name" value="SDR_fam"/>
</dbReference>
<dbReference type="OrthoDB" id="9803333at2"/>
<gene>
    <name evidence="4" type="ORF">GA0071312_2443</name>
    <name evidence="3" type="ORF">HLUCCO17_04200</name>
</gene>
<evidence type="ECO:0000313" key="5">
    <source>
        <dbReference type="Proteomes" id="UP000050497"/>
    </source>
</evidence>
<evidence type="ECO:0000313" key="4">
    <source>
        <dbReference type="EMBL" id="SCC81499.1"/>
    </source>
</evidence>
<evidence type="ECO:0000313" key="6">
    <source>
        <dbReference type="Proteomes" id="UP000182800"/>
    </source>
</evidence>
<comment type="similarity">
    <text evidence="1 2">Belongs to the short-chain dehydrogenases/reductases (SDR) family.</text>
</comment>
<dbReference type="PANTHER" id="PTHR42760:SF135">
    <property type="entry name" value="BLL7886 PROTEIN"/>
    <property type="match status" value="1"/>
</dbReference>
<name>A0A0P7Y556_9HYPH</name>
<evidence type="ECO:0000256" key="2">
    <source>
        <dbReference type="RuleBase" id="RU000363"/>
    </source>
</evidence>
<evidence type="ECO:0000256" key="1">
    <source>
        <dbReference type="ARBA" id="ARBA00006484"/>
    </source>
</evidence>
<dbReference type="PRINTS" id="PR00080">
    <property type="entry name" value="SDRFAMILY"/>
</dbReference>
<dbReference type="GO" id="GO:0016616">
    <property type="term" value="F:oxidoreductase activity, acting on the CH-OH group of donors, NAD or NADP as acceptor"/>
    <property type="evidence" value="ECO:0007669"/>
    <property type="project" value="TreeGrafter"/>
</dbReference>
<organism evidence="3 5">
    <name type="scientific">Saliniramus fredricksonii</name>
    <dbReference type="NCBI Taxonomy" id="1653334"/>
    <lineage>
        <taxon>Bacteria</taxon>
        <taxon>Pseudomonadati</taxon>
        <taxon>Pseudomonadota</taxon>
        <taxon>Alphaproteobacteria</taxon>
        <taxon>Hyphomicrobiales</taxon>
        <taxon>Salinarimonadaceae</taxon>
        <taxon>Saliniramus</taxon>
    </lineage>
</organism>
<reference evidence="3 5" key="1">
    <citation type="submission" date="2015-09" db="EMBL/GenBank/DDBJ databases">
        <title>Identification and resolution of microdiversity through metagenomic sequencing of parallel consortia.</title>
        <authorList>
            <person name="Nelson W.C."/>
            <person name="Romine M.F."/>
            <person name="Lindemann S.R."/>
        </authorList>
    </citation>
    <scope>NUCLEOTIDE SEQUENCE [LARGE SCALE GENOMIC DNA]</scope>
    <source>
        <strain evidence="3">HL-109</strain>
    </source>
</reference>
<dbReference type="RefSeq" id="WP_074445191.1">
    <property type="nucleotide sequence ID" value="NZ_FMBM01000002.1"/>
</dbReference>
<dbReference type="Pfam" id="PF00106">
    <property type="entry name" value="adh_short"/>
    <property type="match status" value="1"/>
</dbReference>
<comment type="caution">
    <text evidence="3">The sequence shown here is derived from an EMBL/GenBank/DDBJ whole genome shotgun (WGS) entry which is preliminary data.</text>
</comment>
<dbReference type="InterPro" id="IPR036291">
    <property type="entry name" value="NAD(P)-bd_dom_sf"/>
</dbReference>
<evidence type="ECO:0000313" key="3">
    <source>
        <dbReference type="EMBL" id="KPQ12006.1"/>
    </source>
</evidence>
<dbReference type="EMBL" id="FMBM01000002">
    <property type="protein sequence ID" value="SCC81499.1"/>
    <property type="molecule type" value="Genomic_DNA"/>
</dbReference>
<dbReference type="PRINTS" id="PR00081">
    <property type="entry name" value="GDHRDH"/>
</dbReference>
<proteinExistence type="inferred from homology"/>
<dbReference type="GO" id="GO:0030497">
    <property type="term" value="P:fatty acid elongation"/>
    <property type="evidence" value="ECO:0007669"/>
    <property type="project" value="TreeGrafter"/>
</dbReference>
<dbReference type="PATRIC" id="fig|1653334.4.peg.1527"/>
<dbReference type="Proteomes" id="UP000050497">
    <property type="component" value="Unassembled WGS sequence"/>
</dbReference>
<dbReference type="EMBL" id="LJSX01000004">
    <property type="protein sequence ID" value="KPQ12006.1"/>
    <property type="molecule type" value="Genomic_DNA"/>
</dbReference>
<protein>
    <submittedName>
        <fullName evidence="4">3-oxoacyl-[acyl-carrier protein] reductase</fullName>
    </submittedName>
</protein>
<dbReference type="PANTHER" id="PTHR42760">
    <property type="entry name" value="SHORT-CHAIN DEHYDROGENASES/REDUCTASES FAMILY MEMBER"/>
    <property type="match status" value="1"/>
</dbReference>
<keyword evidence="6" id="KW-1185">Reference proteome</keyword>
<dbReference type="AlphaFoldDB" id="A0A0P7Y556"/>
<dbReference type="SUPFAM" id="SSF51735">
    <property type="entry name" value="NAD(P)-binding Rossmann-fold domains"/>
    <property type="match status" value="1"/>
</dbReference>
<sequence length="277" mass="29078">MSERYPSLRDRVVIVTGGGRGLGREMALALAEEGARVAITGARAGEELDATAREAESLSGRILPLLCDVTDPDACTALVARVEAELGPVAVLINNAGRGMRLVSETYNREPTRFWETDSQAWAAIIAANLNGMFHMSRAVVPGMLARGCGKIINISTSDQTMVRRGYAPYGPSKAALEAASRIFAQDLAGTGVDVNVLLPGGAADTALLPDGPGKKGADGNLLSPAIMRAPALWLSADDSSGHTGERYIARLWDDTLPADEAAQLARSPAVEKPAIM</sequence>
<accession>A0A0P7Y556</accession>
<dbReference type="STRING" id="1653334.GA0071312_2443"/>
<reference evidence="4 6" key="2">
    <citation type="submission" date="2016-08" db="EMBL/GenBank/DDBJ databases">
        <authorList>
            <person name="Varghese N."/>
            <person name="Submissions Spin"/>
        </authorList>
    </citation>
    <scope>NUCLEOTIDE SEQUENCE [LARGE SCALE GENOMIC DNA]</scope>
    <source>
        <strain evidence="4 6">HL-109</strain>
    </source>
</reference>
<keyword evidence="3" id="KW-0560">Oxidoreductase</keyword>
<dbReference type="CDD" id="cd05233">
    <property type="entry name" value="SDR_c"/>
    <property type="match status" value="1"/>
</dbReference>
<dbReference type="Proteomes" id="UP000182800">
    <property type="component" value="Unassembled WGS sequence"/>
</dbReference>